<dbReference type="Proteomes" id="UP000662783">
    <property type="component" value="Chromosome"/>
</dbReference>
<organism evidence="2 3">
    <name type="scientific">Fulvivirga lutea</name>
    <dbReference type="NCBI Taxonomy" id="2810512"/>
    <lineage>
        <taxon>Bacteria</taxon>
        <taxon>Pseudomonadati</taxon>
        <taxon>Bacteroidota</taxon>
        <taxon>Cytophagia</taxon>
        <taxon>Cytophagales</taxon>
        <taxon>Fulvivirgaceae</taxon>
        <taxon>Fulvivirga</taxon>
    </lineage>
</organism>
<feature type="signal peptide" evidence="1">
    <location>
        <begin position="1"/>
        <end position="26"/>
    </location>
</feature>
<dbReference type="RefSeq" id="WP_205723394.1">
    <property type="nucleotide sequence ID" value="NZ_CP070608.1"/>
</dbReference>
<sequence length="667" mass="75628">MIKRILVLFQLILTLASAASSQDVNAYIDNLIDSIEEYNSEYYENIYAHTNKEIYQPGESFWFKAYVTGVSNSASTSSTLYVQLFDSLKNLIHVKRYKIEQGISAGTFETKSDLNAGAYYLVFSTLKSKKTKNSFIKPLAINNFNSPRNIRFDNFDKPITPQNLAIESKNDSLIINYQTTSDPFYSIILQVNGELLWASSFIGTRKISIPHIILPKGVATIFCFDRNNQLLESLSHPIKLNDITGVFSEEEVDIVENQVTHKVTLTDKNGNPLRGNLSAAVYIKELNPYRNEKTDIASYSYNRNEIYLNLTGDNLESESVEDKYIISGKVESRPRKIENIKVTAVDINAGKFYESEIEDNGIFSIEIDSTDYDSEFVVGANYKGKPMDIVLYDTVKYSFFPPQFNYQTSKEPILADENDNSEKQLNEIKDYLDHLVLPEIVVSSSRVTTEKKDTVNNTKLFSYFNNVKVEEITKDRINVVGGDDLLSLLRNYTTFALVKELPNSREVYFSKSFISLLYPPPVLFVVNGYPRGTNLLLLNDINLNYIKSVRIIKNLSAVIQFGSEAAGGVILIDTEDFITDIQLTYNDNIESKVEITSYYSENEPFTPSGNLESCIFWEDNIIPNEKGDFTLSFKKPDIKGTLILKIEGIDSNSTFVSFEKELNLQGL</sequence>
<accession>A0A974WIN5</accession>
<gene>
    <name evidence="2" type="ORF">JR347_07305</name>
</gene>
<dbReference type="Gene3D" id="2.170.130.10">
    <property type="entry name" value="TonB-dependent receptor, plug domain"/>
    <property type="match status" value="1"/>
</dbReference>
<dbReference type="EMBL" id="CP070608">
    <property type="protein sequence ID" value="QSE98880.1"/>
    <property type="molecule type" value="Genomic_DNA"/>
</dbReference>
<dbReference type="KEGG" id="fuv:JR347_07305"/>
<evidence type="ECO:0000313" key="3">
    <source>
        <dbReference type="Proteomes" id="UP000662783"/>
    </source>
</evidence>
<keyword evidence="3" id="KW-1185">Reference proteome</keyword>
<reference evidence="2" key="1">
    <citation type="submission" date="2021-02" db="EMBL/GenBank/DDBJ databases">
        <title>Fulvivirga sp. S481 isolated from sea water.</title>
        <authorList>
            <person name="Bae S.S."/>
            <person name="Baek K."/>
        </authorList>
    </citation>
    <scope>NUCLEOTIDE SEQUENCE</scope>
    <source>
        <strain evidence="2">S481</strain>
    </source>
</reference>
<feature type="chain" id="PRO_5037271319" evidence="1">
    <location>
        <begin position="27"/>
        <end position="667"/>
    </location>
</feature>
<proteinExistence type="predicted"/>
<keyword evidence="1" id="KW-0732">Signal</keyword>
<keyword evidence="2" id="KW-0675">Receptor</keyword>
<evidence type="ECO:0000313" key="2">
    <source>
        <dbReference type="EMBL" id="QSE98880.1"/>
    </source>
</evidence>
<dbReference type="InterPro" id="IPR037066">
    <property type="entry name" value="Plug_dom_sf"/>
</dbReference>
<dbReference type="SUPFAM" id="SSF56935">
    <property type="entry name" value="Porins"/>
    <property type="match status" value="1"/>
</dbReference>
<dbReference type="Gene3D" id="2.60.40.1930">
    <property type="match status" value="1"/>
</dbReference>
<name>A0A974WIN5_9BACT</name>
<dbReference type="AlphaFoldDB" id="A0A974WIN5"/>
<protein>
    <submittedName>
        <fullName evidence="2">TonB-dependent receptor plug domain-containing protein</fullName>
    </submittedName>
</protein>
<evidence type="ECO:0000256" key="1">
    <source>
        <dbReference type="SAM" id="SignalP"/>
    </source>
</evidence>